<reference evidence="2 3" key="1">
    <citation type="submission" date="2019-07" db="EMBL/GenBank/DDBJ databases">
        <title>Whole genome shotgun sequence of Pseudonocardia sulfidoxydans NBRC 16205.</title>
        <authorList>
            <person name="Hosoyama A."/>
            <person name="Uohara A."/>
            <person name="Ohji S."/>
            <person name="Ichikawa N."/>
        </authorList>
    </citation>
    <scope>NUCLEOTIDE SEQUENCE [LARGE SCALE GENOMIC DNA]</scope>
    <source>
        <strain evidence="2 3">NBRC 16205</strain>
    </source>
</reference>
<dbReference type="Proteomes" id="UP000321685">
    <property type="component" value="Unassembled WGS sequence"/>
</dbReference>
<name>A0A511DFX4_9PSEU</name>
<dbReference type="RefSeq" id="WP_147102612.1">
    <property type="nucleotide sequence ID" value="NZ_BJVJ01000005.1"/>
</dbReference>
<comment type="caution">
    <text evidence="2">The sequence shown here is derived from an EMBL/GenBank/DDBJ whole genome shotgun (WGS) entry which is preliminary data.</text>
</comment>
<feature type="region of interest" description="Disordered" evidence="1">
    <location>
        <begin position="859"/>
        <end position="901"/>
    </location>
</feature>
<keyword evidence="3" id="KW-1185">Reference proteome</keyword>
<organism evidence="2 3">
    <name type="scientific">Pseudonocardia sulfidoxydans NBRC 16205</name>
    <dbReference type="NCBI Taxonomy" id="1223511"/>
    <lineage>
        <taxon>Bacteria</taxon>
        <taxon>Bacillati</taxon>
        <taxon>Actinomycetota</taxon>
        <taxon>Actinomycetes</taxon>
        <taxon>Pseudonocardiales</taxon>
        <taxon>Pseudonocardiaceae</taxon>
        <taxon>Pseudonocardia</taxon>
    </lineage>
</organism>
<accession>A0A511DFX4</accession>
<protein>
    <submittedName>
        <fullName evidence="2">Uncharacterized protein</fullName>
    </submittedName>
</protein>
<dbReference type="EMBL" id="BJVJ01000005">
    <property type="protein sequence ID" value="GEL21888.1"/>
    <property type="molecule type" value="Genomic_DNA"/>
</dbReference>
<dbReference type="OrthoDB" id="4312432at2"/>
<gene>
    <name evidence="2" type="ORF">PSU4_08420</name>
</gene>
<dbReference type="AlphaFoldDB" id="A0A511DFX4"/>
<evidence type="ECO:0000313" key="2">
    <source>
        <dbReference type="EMBL" id="GEL21888.1"/>
    </source>
</evidence>
<proteinExistence type="predicted"/>
<evidence type="ECO:0000256" key="1">
    <source>
        <dbReference type="SAM" id="MobiDB-lite"/>
    </source>
</evidence>
<sequence>MTTPDATFSERPSAPPELLPGLIGAVTSSVRFTSFVRDVELRGLVIDVDADCAVDLPIGTLAKQPSSLSEIFTGLRCPVVRLGFVTGHRQSWENRGTHLGEVVHSIALGPGESRNIAFVNWRRRQLTALEERTTVDERVTAVFVQNRALEEITTAVATEHQEGETQTEAGTAVTAGSFVGAGAAVGSVAGAVIGTIAEPGGGTILGGLVGGAVGSIAGGVVYSGSKALGMIESQTDGDRDIVADVNQRIALSTSQTASAVRSLWSTAVVEDAQGESVSATTSNITNYNHMHALNIEYYEVLQHYEARLAADRLQPLLYLPFTFLDFTGFRFVRDYWEIVRVHVDDAALREQGDSYFVTEDVPDAPDLLPVPVEPQEPPPAESLRITALVVDVLFDGIPFNLDVGLTVVRDGQEIFGQEQTNGVPSQALAGFDFGNRYTFDADLDDAGQITAVVLSRNQVLDIEDTRFRIRVSRGAVRRGEASVRNLAGTTILGQGLLESDGPRNTTVAWSPAEGVAAADVAAREEYEAALFERDQVLAENERRQAAFDALTEDIDRFRNRLQKLVLRRRHFFTRVILDAIEPEEITQLLESVTIGHADSGAPRLRLSDLANTTPLGTTAGAFVLTLKRLDPAATKGLLGTLGLTDVPAELDILAGYADTTLRSFEKRHDRLSRVDDVYVPTGGLFAEAVLGRSNSAEYLDMQRYFNWQDSPIPHQPPAIDPVSTASRFQRGDVSVTVPEGDLQVINPVTFPDPTGLSGVLAAVQNPGMFRDMSGASQLAGVLGSLSTLAGQIGQAAATMTGQAAQDALRAATDVSQAAAGLAQAMVDTPVTSGPPATITNDGAALNASRDLDAQTVAALTPAGGTPSPAEPSDTTRDIPRNVAGLPTTAPRRPRQGRSPALTTSLVVRDPNGRPILVDRLADVRKVFRLYHPQLEPQLHEFTSATEAANPFYTLPVEWPRPSGMITMALEVAGVAFTNSAQFTIPDGADQMLITATFATKPVTITRQENESHSDAVTRTIQGKLGVSFDAAKTVKVLLEGGGGVSGTDTDTGGSSESRTEIVRVPIDGLIDLALGFTSG</sequence>
<evidence type="ECO:0000313" key="3">
    <source>
        <dbReference type="Proteomes" id="UP000321685"/>
    </source>
</evidence>